<dbReference type="InterPro" id="IPR036390">
    <property type="entry name" value="WH_DNA-bd_sf"/>
</dbReference>
<evidence type="ECO:0000313" key="6">
    <source>
        <dbReference type="Proteomes" id="UP000787472"/>
    </source>
</evidence>
<dbReference type="AlphaFoldDB" id="A0A9E5MM78"/>
<dbReference type="SMART" id="SM00345">
    <property type="entry name" value="HTH_GNTR"/>
    <property type="match status" value="1"/>
</dbReference>
<keyword evidence="2" id="KW-0238">DNA-binding</keyword>
<dbReference type="RefSeq" id="WP_167185027.1">
    <property type="nucleotide sequence ID" value="NZ_JAAONZ010000005.1"/>
</dbReference>
<protein>
    <submittedName>
        <fullName evidence="5">FadR family transcriptional regulator</fullName>
    </submittedName>
</protein>
<keyword evidence="6" id="KW-1185">Reference proteome</keyword>
<dbReference type="Proteomes" id="UP000787472">
    <property type="component" value="Unassembled WGS sequence"/>
</dbReference>
<evidence type="ECO:0000259" key="4">
    <source>
        <dbReference type="PROSITE" id="PS50949"/>
    </source>
</evidence>
<reference evidence="5" key="1">
    <citation type="submission" date="2020-03" db="EMBL/GenBank/DDBJ databases">
        <authorList>
            <person name="Guo F."/>
        </authorList>
    </citation>
    <scope>NUCLEOTIDE SEQUENCE</scope>
    <source>
        <strain evidence="5">JCM 30134</strain>
    </source>
</reference>
<dbReference type="InterPro" id="IPR036388">
    <property type="entry name" value="WH-like_DNA-bd_sf"/>
</dbReference>
<name>A0A9E5MM78_9GAMM</name>
<keyword evidence="1" id="KW-0805">Transcription regulation</keyword>
<comment type="caution">
    <text evidence="5">The sequence shown here is derived from an EMBL/GenBank/DDBJ whole genome shotgun (WGS) entry which is preliminary data.</text>
</comment>
<keyword evidence="3" id="KW-0804">Transcription</keyword>
<gene>
    <name evidence="5" type="ORF">G8770_08915</name>
</gene>
<feature type="domain" description="HTH gntR-type" evidence="4">
    <location>
        <begin position="7"/>
        <end position="75"/>
    </location>
</feature>
<dbReference type="Gene3D" id="1.10.10.10">
    <property type="entry name" value="Winged helix-like DNA-binding domain superfamily/Winged helix DNA-binding domain"/>
    <property type="match status" value="1"/>
</dbReference>
<dbReference type="PROSITE" id="PS50949">
    <property type="entry name" value="HTH_GNTR"/>
    <property type="match status" value="1"/>
</dbReference>
<accession>A0A9E5MM78</accession>
<proteinExistence type="predicted"/>
<dbReference type="PANTHER" id="PTHR43537">
    <property type="entry name" value="TRANSCRIPTIONAL REGULATOR, GNTR FAMILY"/>
    <property type="match status" value="1"/>
</dbReference>
<organism evidence="5 6">
    <name type="scientific">Pseudomaricurvus hydrocarbonicus</name>
    <dbReference type="NCBI Taxonomy" id="1470433"/>
    <lineage>
        <taxon>Bacteria</taxon>
        <taxon>Pseudomonadati</taxon>
        <taxon>Pseudomonadota</taxon>
        <taxon>Gammaproteobacteria</taxon>
        <taxon>Cellvibrionales</taxon>
        <taxon>Cellvibrionaceae</taxon>
        <taxon>Pseudomaricurvus</taxon>
    </lineage>
</organism>
<evidence type="ECO:0000256" key="3">
    <source>
        <dbReference type="ARBA" id="ARBA00023163"/>
    </source>
</evidence>
<dbReference type="GO" id="GO:0003700">
    <property type="term" value="F:DNA-binding transcription factor activity"/>
    <property type="evidence" value="ECO:0007669"/>
    <property type="project" value="InterPro"/>
</dbReference>
<dbReference type="SUPFAM" id="SSF46785">
    <property type="entry name" value="Winged helix' DNA-binding domain"/>
    <property type="match status" value="1"/>
</dbReference>
<evidence type="ECO:0000256" key="1">
    <source>
        <dbReference type="ARBA" id="ARBA00023015"/>
    </source>
</evidence>
<dbReference type="EMBL" id="JAAONZ010000005">
    <property type="protein sequence ID" value="NHO65660.1"/>
    <property type="molecule type" value="Genomic_DNA"/>
</dbReference>
<dbReference type="PANTHER" id="PTHR43537:SF5">
    <property type="entry name" value="UXU OPERON TRANSCRIPTIONAL REGULATOR"/>
    <property type="match status" value="1"/>
</dbReference>
<dbReference type="InterPro" id="IPR000524">
    <property type="entry name" value="Tscrpt_reg_HTH_GntR"/>
</dbReference>
<sequence>MSPKQAKNNMNTAAQELRDLIWNRSDGDLLGSEDDLTDLLRVSRPTVRQVARLLEREGLLKVKRGINGGYFASRPSVEVIENSVSAYLKMLDVDTEDVTEIASVMWMTIVKKAASSPTEETRQLMAKLRSDVLSVTDEATFDDILAIEEENRREIFKLINSPYIELIFHINRTFTFTQFPSIPASLDGSEEHREFVRAWRKAKLLEIEAISEGDVALGEMVARHNRNLFHKRLWGHGRL</sequence>
<dbReference type="GO" id="GO:0003677">
    <property type="term" value="F:DNA binding"/>
    <property type="evidence" value="ECO:0007669"/>
    <property type="project" value="UniProtKB-KW"/>
</dbReference>
<evidence type="ECO:0000256" key="2">
    <source>
        <dbReference type="ARBA" id="ARBA00023125"/>
    </source>
</evidence>
<dbReference type="Pfam" id="PF00392">
    <property type="entry name" value="GntR"/>
    <property type="match status" value="1"/>
</dbReference>
<evidence type="ECO:0000313" key="5">
    <source>
        <dbReference type="EMBL" id="NHO65660.1"/>
    </source>
</evidence>
<dbReference type="PRINTS" id="PR00035">
    <property type="entry name" value="HTHGNTR"/>
</dbReference>